<evidence type="ECO:0000259" key="1">
    <source>
        <dbReference type="Pfam" id="PF02771"/>
    </source>
</evidence>
<name>A0A382EZR5_9ZZZZ</name>
<gene>
    <name evidence="2" type="ORF">METZ01_LOCUS208215</name>
</gene>
<dbReference type="GO" id="GO:0016627">
    <property type="term" value="F:oxidoreductase activity, acting on the CH-CH group of donors"/>
    <property type="evidence" value="ECO:0007669"/>
    <property type="project" value="InterPro"/>
</dbReference>
<dbReference type="Pfam" id="PF02771">
    <property type="entry name" value="Acyl-CoA_dh_N"/>
    <property type="match status" value="1"/>
</dbReference>
<dbReference type="InterPro" id="IPR013786">
    <property type="entry name" value="AcylCoA_DH/ox_N"/>
</dbReference>
<proteinExistence type="predicted"/>
<reference evidence="2" key="1">
    <citation type="submission" date="2018-05" db="EMBL/GenBank/DDBJ databases">
        <authorList>
            <person name="Lanie J.A."/>
            <person name="Ng W.-L."/>
            <person name="Kazmierczak K.M."/>
            <person name="Andrzejewski T.M."/>
            <person name="Davidsen T.M."/>
            <person name="Wayne K.J."/>
            <person name="Tettelin H."/>
            <person name="Glass J.I."/>
            <person name="Rusch D."/>
            <person name="Podicherti R."/>
            <person name="Tsui H.-C.T."/>
            <person name="Winkler M.E."/>
        </authorList>
    </citation>
    <scope>NUCLEOTIDE SEQUENCE</scope>
</reference>
<protein>
    <recommendedName>
        <fullName evidence="1">Acyl-CoA dehydrogenase/oxidase N-terminal domain-containing protein</fullName>
    </recommendedName>
</protein>
<feature type="non-terminal residue" evidence="2">
    <location>
        <position position="227"/>
    </location>
</feature>
<accession>A0A382EZR5</accession>
<dbReference type="SUPFAM" id="SSF56645">
    <property type="entry name" value="Acyl-CoA dehydrogenase NM domain-like"/>
    <property type="match status" value="1"/>
</dbReference>
<dbReference type="Gene3D" id="2.40.110.10">
    <property type="entry name" value="Butyryl-CoA Dehydrogenase, subunit A, domain 2"/>
    <property type="match status" value="1"/>
</dbReference>
<dbReference type="InterPro" id="IPR046373">
    <property type="entry name" value="Acyl-CoA_Oxase/DH_mid-dom_sf"/>
</dbReference>
<dbReference type="Gene3D" id="1.10.540.10">
    <property type="entry name" value="Acyl-CoA dehydrogenase/oxidase, N-terminal domain"/>
    <property type="match status" value="1"/>
</dbReference>
<evidence type="ECO:0000313" key="2">
    <source>
        <dbReference type="EMBL" id="SVB55361.1"/>
    </source>
</evidence>
<sequence>MVEDQNQPTPEELIRRAKAIVPTLRERAASAERERKVPQATIDDLHAKGLWRILRPRRYGGYVTDVGTMFQVIAELGRGCGSTSWVYANLISHNWMLPYWPAEAVATVWDDTPDVLIGSALAFPSGRLERTDGGYLLSGRWPFASGVDASDWMMMGAMFKEGASPPAALLALVPIDEITVHHDTWYVAGLSGTGSKDVSCENLFVPESMIYDLRLARTGFSPGTEDL</sequence>
<dbReference type="GO" id="GO:0050660">
    <property type="term" value="F:flavin adenine dinucleotide binding"/>
    <property type="evidence" value="ECO:0007669"/>
    <property type="project" value="InterPro"/>
</dbReference>
<feature type="non-terminal residue" evidence="2">
    <location>
        <position position="1"/>
    </location>
</feature>
<organism evidence="2">
    <name type="scientific">marine metagenome</name>
    <dbReference type="NCBI Taxonomy" id="408172"/>
    <lineage>
        <taxon>unclassified sequences</taxon>
        <taxon>metagenomes</taxon>
        <taxon>ecological metagenomes</taxon>
    </lineage>
</organism>
<dbReference type="EMBL" id="UINC01046843">
    <property type="protein sequence ID" value="SVB55361.1"/>
    <property type="molecule type" value="Genomic_DNA"/>
</dbReference>
<dbReference type="InterPro" id="IPR037069">
    <property type="entry name" value="AcylCoA_DH/ox_N_sf"/>
</dbReference>
<dbReference type="AlphaFoldDB" id="A0A382EZR5"/>
<feature type="domain" description="Acyl-CoA dehydrogenase/oxidase N-terminal" evidence="1">
    <location>
        <begin position="24"/>
        <end position="88"/>
    </location>
</feature>
<dbReference type="InterPro" id="IPR009100">
    <property type="entry name" value="AcylCoA_DH/oxidase_NM_dom_sf"/>
</dbReference>